<sequence length="318" mass="35229">MKYFIQSTIMYTVLFCQATLLFANDGFLQLNVEDAFGNQQFHLKCAGEGSPTLLLDGGSKYWSDHYAHLLPQLAEHTHTCLYDRPGYGQSSLGKFPRSSQQNADDIVSAIEAAQLETPLIIAGHSLGGINALTFAALYTELVAGVVLIDSAHPQQYQRFDPNLVALQDFQTNRYWRLAALQGAGIEVETTQDIAPWLSEELALNIKKGLQNGTTYLSVASELDEIDSAQSFLDKNFTKPLEVPLIVLTATNSFDLFGGLMPPALLEQSQQLWMEMQIELLGYSNKSTQQFSEGNHALEYSDPESIINAVKSILEQIKQ</sequence>
<feature type="domain" description="AB hydrolase-1" evidence="2">
    <location>
        <begin position="55"/>
        <end position="174"/>
    </location>
</feature>
<dbReference type="EMBL" id="NVVJ01000031">
    <property type="protein sequence ID" value="PCJ24040.1"/>
    <property type="molecule type" value="Genomic_DNA"/>
</dbReference>
<proteinExistence type="predicted"/>
<keyword evidence="1" id="KW-0732">Signal</keyword>
<dbReference type="Gene3D" id="3.40.50.1820">
    <property type="entry name" value="alpha/beta hydrolase"/>
    <property type="match status" value="1"/>
</dbReference>
<comment type="caution">
    <text evidence="3">The sequence shown here is derived from an EMBL/GenBank/DDBJ whole genome shotgun (WGS) entry which is preliminary data.</text>
</comment>
<reference evidence="4" key="1">
    <citation type="submission" date="2017-08" db="EMBL/GenBank/DDBJ databases">
        <title>A dynamic microbial community with high functional redundancy inhabits the cold, oxic subseafloor aquifer.</title>
        <authorList>
            <person name="Tully B.J."/>
            <person name="Wheat C.G."/>
            <person name="Glazer B.T."/>
            <person name="Huber J.A."/>
        </authorList>
    </citation>
    <scope>NUCLEOTIDE SEQUENCE [LARGE SCALE GENOMIC DNA]</scope>
</reference>
<accession>A0A2A5AY34</accession>
<feature type="signal peptide" evidence="1">
    <location>
        <begin position="1"/>
        <end position="23"/>
    </location>
</feature>
<gene>
    <name evidence="3" type="ORF">COA96_10545</name>
</gene>
<dbReference type="InterPro" id="IPR050266">
    <property type="entry name" value="AB_hydrolase_sf"/>
</dbReference>
<organism evidence="3 4">
    <name type="scientific">SAR86 cluster bacterium</name>
    <dbReference type="NCBI Taxonomy" id="2030880"/>
    <lineage>
        <taxon>Bacteria</taxon>
        <taxon>Pseudomonadati</taxon>
        <taxon>Pseudomonadota</taxon>
        <taxon>Gammaproteobacteria</taxon>
        <taxon>SAR86 cluster</taxon>
    </lineage>
</organism>
<evidence type="ECO:0000313" key="4">
    <source>
        <dbReference type="Proteomes" id="UP000218327"/>
    </source>
</evidence>
<dbReference type="SUPFAM" id="SSF53474">
    <property type="entry name" value="alpha/beta-Hydrolases"/>
    <property type="match status" value="1"/>
</dbReference>
<dbReference type="InterPro" id="IPR000073">
    <property type="entry name" value="AB_hydrolase_1"/>
</dbReference>
<name>A0A2A5AY34_9GAMM</name>
<dbReference type="GO" id="GO:0016020">
    <property type="term" value="C:membrane"/>
    <property type="evidence" value="ECO:0007669"/>
    <property type="project" value="TreeGrafter"/>
</dbReference>
<evidence type="ECO:0000313" key="3">
    <source>
        <dbReference type="EMBL" id="PCJ24040.1"/>
    </source>
</evidence>
<dbReference type="InterPro" id="IPR029058">
    <property type="entry name" value="AB_hydrolase_fold"/>
</dbReference>
<dbReference type="PANTHER" id="PTHR43798">
    <property type="entry name" value="MONOACYLGLYCEROL LIPASE"/>
    <property type="match status" value="1"/>
</dbReference>
<dbReference type="AlphaFoldDB" id="A0A2A5AY34"/>
<dbReference type="Pfam" id="PF00561">
    <property type="entry name" value="Abhydrolase_1"/>
    <property type="match status" value="1"/>
</dbReference>
<dbReference type="PANTHER" id="PTHR43798:SF33">
    <property type="entry name" value="HYDROLASE, PUTATIVE (AFU_ORTHOLOGUE AFUA_2G14860)-RELATED"/>
    <property type="match status" value="1"/>
</dbReference>
<protein>
    <recommendedName>
        <fullName evidence="2">AB hydrolase-1 domain-containing protein</fullName>
    </recommendedName>
</protein>
<evidence type="ECO:0000259" key="2">
    <source>
        <dbReference type="Pfam" id="PF00561"/>
    </source>
</evidence>
<evidence type="ECO:0000256" key="1">
    <source>
        <dbReference type="SAM" id="SignalP"/>
    </source>
</evidence>
<dbReference type="Proteomes" id="UP000218327">
    <property type="component" value="Unassembled WGS sequence"/>
</dbReference>
<feature type="chain" id="PRO_5013082529" description="AB hydrolase-1 domain-containing protein" evidence="1">
    <location>
        <begin position="24"/>
        <end position="318"/>
    </location>
</feature>